<feature type="transmembrane region" description="Helical" evidence="1">
    <location>
        <begin position="113"/>
        <end position="131"/>
    </location>
</feature>
<dbReference type="OrthoDB" id="9812349at2"/>
<keyword evidence="1" id="KW-1133">Transmembrane helix</keyword>
<dbReference type="GO" id="GO:0005886">
    <property type="term" value="C:plasma membrane"/>
    <property type="evidence" value="ECO:0007669"/>
    <property type="project" value="TreeGrafter"/>
</dbReference>
<keyword evidence="1" id="KW-0812">Transmembrane</keyword>
<feature type="transmembrane region" description="Helical" evidence="1">
    <location>
        <begin position="55"/>
        <end position="73"/>
    </location>
</feature>
<dbReference type="Proteomes" id="UP000244911">
    <property type="component" value="Unassembled WGS sequence"/>
</dbReference>
<protein>
    <submittedName>
        <fullName evidence="2">Inner membrane protein YhaH</fullName>
    </submittedName>
</protein>
<evidence type="ECO:0000256" key="1">
    <source>
        <dbReference type="SAM" id="Phobius"/>
    </source>
</evidence>
<keyword evidence="3" id="KW-1185">Reference proteome</keyword>
<keyword evidence="1" id="KW-0472">Membrane</keyword>
<organism evidence="2 3">
    <name type="scientific">Aliiroseovarius pelagivivens</name>
    <dbReference type="NCBI Taxonomy" id="1639690"/>
    <lineage>
        <taxon>Bacteria</taxon>
        <taxon>Pseudomonadati</taxon>
        <taxon>Pseudomonadota</taxon>
        <taxon>Alphaproteobacteria</taxon>
        <taxon>Rhodobacterales</taxon>
        <taxon>Paracoccaceae</taxon>
        <taxon>Aliiroseovarius</taxon>
    </lineage>
</organism>
<dbReference type="PANTHER" id="PTHR34980">
    <property type="entry name" value="INNER MEMBRANE PROTEIN-RELATED-RELATED"/>
    <property type="match status" value="1"/>
</dbReference>
<dbReference type="EMBL" id="OMOI01000001">
    <property type="protein sequence ID" value="SPF75173.1"/>
    <property type="molecule type" value="Genomic_DNA"/>
</dbReference>
<sequence>MSAYSAITSCLRKYAVFKGRASRAEYWWFYLFFTLTGFVGTVLDDHFFDLHPDDVGPLNGFASLALLLPAIAAHVRRFHDISRSGWWVLALYLAILGLIFVPGSSVETEWSSIGVYLFAFAMIIVNLAFLLKRGDAFTNDYGPDPYGDIPEEVVEEDYAPSSIPRAGH</sequence>
<dbReference type="PANTHER" id="PTHR34980:SF2">
    <property type="entry name" value="INNER MEMBRANE PROTEIN YHAH-RELATED"/>
    <property type="match status" value="1"/>
</dbReference>
<dbReference type="Pfam" id="PF05656">
    <property type="entry name" value="DUF805"/>
    <property type="match status" value="1"/>
</dbReference>
<proteinExistence type="predicted"/>
<feature type="transmembrane region" description="Helical" evidence="1">
    <location>
        <begin position="26"/>
        <end position="43"/>
    </location>
</feature>
<evidence type="ECO:0000313" key="2">
    <source>
        <dbReference type="EMBL" id="SPF75173.1"/>
    </source>
</evidence>
<dbReference type="InterPro" id="IPR008523">
    <property type="entry name" value="DUF805"/>
</dbReference>
<name>A0A2R8AGJ0_9RHOB</name>
<dbReference type="RefSeq" id="WP_108855297.1">
    <property type="nucleotide sequence ID" value="NZ_OMOI01000001.1"/>
</dbReference>
<accession>A0A2R8AGJ0</accession>
<reference evidence="3" key="1">
    <citation type="submission" date="2018-03" db="EMBL/GenBank/DDBJ databases">
        <authorList>
            <person name="Rodrigo-Torres L."/>
            <person name="Arahal R. D."/>
            <person name="Lucena T."/>
        </authorList>
    </citation>
    <scope>NUCLEOTIDE SEQUENCE [LARGE SCALE GENOMIC DNA]</scope>
    <source>
        <strain evidence="3">CECT 8811</strain>
    </source>
</reference>
<evidence type="ECO:0000313" key="3">
    <source>
        <dbReference type="Proteomes" id="UP000244911"/>
    </source>
</evidence>
<gene>
    <name evidence="2" type="primary">yhaH</name>
    <name evidence="2" type="ORF">ALP8811_00158</name>
</gene>
<feature type="transmembrane region" description="Helical" evidence="1">
    <location>
        <begin position="85"/>
        <end position="101"/>
    </location>
</feature>
<dbReference type="AlphaFoldDB" id="A0A2R8AGJ0"/>